<organism evidence="2 3">
    <name type="scientific">Aspergillus calidoustus</name>
    <dbReference type="NCBI Taxonomy" id="454130"/>
    <lineage>
        <taxon>Eukaryota</taxon>
        <taxon>Fungi</taxon>
        <taxon>Dikarya</taxon>
        <taxon>Ascomycota</taxon>
        <taxon>Pezizomycotina</taxon>
        <taxon>Eurotiomycetes</taxon>
        <taxon>Eurotiomycetidae</taxon>
        <taxon>Eurotiales</taxon>
        <taxon>Aspergillaceae</taxon>
        <taxon>Aspergillus</taxon>
        <taxon>Aspergillus subgen. Nidulantes</taxon>
    </lineage>
</organism>
<dbReference type="PROSITE" id="PS50837">
    <property type="entry name" value="NACHT"/>
    <property type="match status" value="1"/>
</dbReference>
<evidence type="ECO:0000259" key="1">
    <source>
        <dbReference type="PROSITE" id="PS50837"/>
    </source>
</evidence>
<feature type="domain" description="NACHT" evidence="1">
    <location>
        <begin position="461"/>
        <end position="563"/>
    </location>
</feature>
<dbReference type="InterPro" id="IPR053137">
    <property type="entry name" value="NLR-like"/>
</dbReference>
<evidence type="ECO:0000313" key="3">
    <source>
        <dbReference type="Proteomes" id="UP000054771"/>
    </source>
</evidence>
<dbReference type="Pfam" id="PF01048">
    <property type="entry name" value="PNP_UDP_1"/>
    <property type="match status" value="1"/>
</dbReference>
<dbReference type="OMA" id="SPWSPDI"/>
<dbReference type="Pfam" id="PF23238">
    <property type="entry name" value="DUF7068"/>
    <property type="match status" value="1"/>
</dbReference>
<sequence length="1526" mass="171715">MRPSTRDGFEIAIICALTIEADAVEELFDETYDRLSQHYGKQPGDNNAYINGKIGRHDVVLCYLPGMGIGSAAAAAANLRVSYRQIKLALLVGICGGVPFLRDKTEVILGDVIISNSVVQYDFGRQNPDGFRPKSDVTEILGRPTPEIRAFLAALGGRRTRNELQERTHQHLAILQTKPGMGWQHPGISQDMLFEPTLRHKHHGERSDTQCVCLDCHSSGDPVCDSALQGDCYTLGCTDAIIARNRHAVGVIDPTIFIGKVASADTVMKSGEHRDKIAEQNGVIAFEMEGAGVWDNFPCIIIKGICDYADSHKNKIWQPYAAGTAACCSKAFLEYWLPSSTGCEYSEALDDWTLTTDFPAAPESSSSLSDMARYLREYYTTPPRLMVQRISGEPLPMHQCYINLALIEQKGLANRDGGDNASPSSLFSRLKVDTVKEGDQVALAHLFDSRTSNDGTTTSPRRILIQGRAGVGKTTLCKKIVHDFLYQGMWQEHFNVLLWIPLRSLKGISSENSTLDDIFHRNFFSHLSHGRELGSRLQGMVSNSIYRPRVLLILDGLDEVSQEWNSETPTYNLLLRLLNFPQVVITSRPYGMTLAKGFFDLELEAVGFQAEQVEAYIQKLTSHNPDKAASILAFVRKHEVIEGLVRIPIQLDAVCYTWDRGVMGREGPRTMTSLYETLALKLWQKDALRLTDSTLNEDTIRSLSALQIRELVPQEIDLIERLAFSGMYNGIIEFRPDDRHRIYELLRHQGVTVPNMPEKTMQKISFLHSSDPAAIEGERSYHFLHLTFQEFFAARYFVRCWSQLEDLLCLGLKPGLPAITRITPRNFLGADKYGSGYDIMWRFVAGLFSSSSGSVDVAEALDDFFNQIEAEPRDILGPVHQRLLIHCLNEVIADEKDDWNRAAVETTIFEWTRWACAIGCLQSFTSAREFPDHILMRLVRDENVDDTRERIILELLCRGTLGPAVVEYLCSQSETDPLAELPSFEALGPAALALAAFEAMLPVVQRDPTETLYVWALARQLRQYLPQLFQRLLPYLDSEIGPVRMTVTRALRRCQCLPPGGIEALLSLLEPTSNRTCDIISILGEQKPSSPAVIDALLLLLESDHLRVRTEAAEVLAKQRPLTFRITDALFAALENGRIIASGYVVTCLISYQELEPATLRRLLKADVTLAMNALQAMIYHRRSSLASELDEVLLEFMDHDDKHVAILVVSVLAMQESLPTVVASAIVNLLSDDNEKKAFFGAIAWYRQPDPCPPCIGTDNINYRAVVPCVARCMGRQLPVSEGDFQQLQHFFESKIASAAIAETLCKQSPINWDAVSWLLKYDVSEQAVWYLWRSRVPVPPEAIDSVLTSTTSRYDLTALLCLKSTDSIKQLERIRAFLVEYDLYFDYDLLKELQQKPNLPEIMFEDLLGLLLVRRGEYKRRLVERLLRIHGKLHHNLPARSWSILYGVWQDRSWEEQLSCCLIDNCLVLDTPEGVTKIVFGKKQLRAFKHAVRTEQLRRGVPANTLFPESRRDGVRARLTGALL</sequence>
<proteinExistence type="predicted"/>
<dbReference type="InterPro" id="IPR011989">
    <property type="entry name" value="ARM-like"/>
</dbReference>
<dbReference type="EMBL" id="CDMC01000001">
    <property type="protein sequence ID" value="CEL01011.1"/>
    <property type="molecule type" value="Genomic_DNA"/>
</dbReference>
<evidence type="ECO:0000313" key="2">
    <source>
        <dbReference type="EMBL" id="CEL01011.1"/>
    </source>
</evidence>
<dbReference type="SUPFAM" id="SSF48371">
    <property type="entry name" value="ARM repeat"/>
    <property type="match status" value="2"/>
</dbReference>
<gene>
    <name evidence="2" type="ORF">ASPCAL00603</name>
</gene>
<dbReference type="Gene3D" id="3.40.50.300">
    <property type="entry name" value="P-loop containing nucleotide triphosphate hydrolases"/>
    <property type="match status" value="1"/>
</dbReference>
<dbReference type="STRING" id="454130.A0A0U5FP12"/>
<dbReference type="OrthoDB" id="427518at2759"/>
<dbReference type="InterPro" id="IPR000845">
    <property type="entry name" value="Nucleoside_phosphorylase_d"/>
</dbReference>
<dbReference type="Gene3D" id="3.40.50.1580">
    <property type="entry name" value="Nucleoside phosphorylase domain"/>
    <property type="match status" value="1"/>
</dbReference>
<name>A0A0U5FP12_ASPCI</name>
<dbReference type="InterPro" id="IPR016024">
    <property type="entry name" value="ARM-type_fold"/>
</dbReference>
<dbReference type="SUPFAM" id="SSF52540">
    <property type="entry name" value="P-loop containing nucleoside triphosphate hydrolases"/>
    <property type="match status" value="1"/>
</dbReference>
<keyword evidence="3" id="KW-1185">Reference proteome</keyword>
<dbReference type="GO" id="GO:0003824">
    <property type="term" value="F:catalytic activity"/>
    <property type="evidence" value="ECO:0007669"/>
    <property type="project" value="InterPro"/>
</dbReference>
<reference evidence="3" key="1">
    <citation type="journal article" date="2016" name="Genome Announc.">
        <title>Draft genome sequences of fungus Aspergillus calidoustus.</title>
        <authorList>
            <person name="Horn F."/>
            <person name="Linde J."/>
            <person name="Mattern D.J."/>
            <person name="Walther G."/>
            <person name="Guthke R."/>
            <person name="Scherlach K."/>
            <person name="Martin K."/>
            <person name="Brakhage A.A."/>
            <person name="Petzke L."/>
            <person name="Valiante V."/>
        </authorList>
    </citation>
    <scope>NUCLEOTIDE SEQUENCE [LARGE SCALE GENOMIC DNA]</scope>
    <source>
        <strain evidence="3">SF006504</strain>
    </source>
</reference>
<dbReference type="PANTHER" id="PTHR46082">
    <property type="entry name" value="ATP/GTP-BINDING PROTEIN-RELATED"/>
    <property type="match status" value="1"/>
</dbReference>
<dbReference type="GO" id="GO:0009116">
    <property type="term" value="P:nucleoside metabolic process"/>
    <property type="evidence" value="ECO:0007669"/>
    <property type="project" value="InterPro"/>
</dbReference>
<dbReference type="Proteomes" id="UP000054771">
    <property type="component" value="Unassembled WGS sequence"/>
</dbReference>
<dbReference type="SUPFAM" id="SSF53167">
    <property type="entry name" value="Purine and uridine phosphorylases"/>
    <property type="match status" value="1"/>
</dbReference>
<dbReference type="Pfam" id="PF05729">
    <property type="entry name" value="NACHT"/>
    <property type="match status" value="1"/>
</dbReference>
<dbReference type="InterPro" id="IPR055496">
    <property type="entry name" value="DUF7068"/>
</dbReference>
<accession>A0A0U5FP12</accession>
<dbReference type="InterPro" id="IPR027417">
    <property type="entry name" value="P-loop_NTPase"/>
</dbReference>
<dbReference type="Gene3D" id="1.25.10.10">
    <property type="entry name" value="Leucine-rich Repeat Variant"/>
    <property type="match status" value="1"/>
</dbReference>
<dbReference type="PANTHER" id="PTHR46082:SF6">
    <property type="entry name" value="AAA+ ATPASE DOMAIN-CONTAINING PROTEIN-RELATED"/>
    <property type="match status" value="1"/>
</dbReference>
<dbReference type="InterPro" id="IPR035994">
    <property type="entry name" value="Nucleoside_phosphorylase_sf"/>
</dbReference>
<protein>
    <recommendedName>
        <fullName evidence="1">NACHT domain-containing protein</fullName>
    </recommendedName>
</protein>
<dbReference type="InterPro" id="IPR007111">
    <property type="entry name" value="NACHT_NTPase"/>
</dbReference>